<gene>
    <name evidence="2" type="ORF">GCM10011320_35820</name>
</gene>
<dbReference type="EMBL" id="BMKW01000008">
    <property type="protein sequence ID" value="GGJ25281.1"/>
    <property type="molecule type" value="Genomic_DNA"/>
</dbReference>
<feature type="transmembrane region" description="Helical" evidence="1">
    <location>
        <begin position="40"/>
        <end position="60"/>
    </location>
</feature>
<reference evidence="2" key="1">
    <citation type="journal article" date="2014" name="Int. J. Syst. Evol. Microbiol.">
        <title>Complete genome sequence of Corynebacterium casei LMG S-19264T (=DSM 44701T), isolated from a smear-ripened cheese.</title>
        <authorList>
            <consortium name="US DOE Joint Genome Institute (JGI-PGF)"/>
            <person name="Walter F."/>
            <person name="Albersmeier A."/>
            <person name="Kalinowski J."/>
            <person name="Ruckert C."/>
        </authorList>
    </citation>
    <scope>NUCLEOTIDE SEQUENCE</scope>
    <source>
        <strain evidence="2">CGMCC 1.3617</strain>
    </source>
</reference>
<evidence type="ECO:0000256" key="1">
    <source>
        <dbReference type="SAM" id="Phobius"/>
    </source>
</evidence>
<accession>A0A917KS48</accession>
<proteinExistence type="predicted"/>
<keyword evidence="3" id="KW-1185">Reference proteome</keyword>
<evidence type="ECO:0000313" key="2">
    <source>
        <dbReference type="EMBL" id="GGJ25281.1"/>
    </source>
</evidence>
<evidence type="ECO:0000313" key="3">
    <source>
        <dbReference type="Proteomes" id="UP000661507"/>
    </source>
</evidence>
<protein>
    <submittedName>
        <fullName evidence="2">Uncharacterized protein</fullName>
    </submittedName>
</protein>
<keyword evidence="1" id="KW-0812">Transmembrane</keyword>
<dbReference type="RefSeq" id="WP_188969054.1">
    <property type="nucleotide sequence ID" value="NZ_BMKW01000008.1"/>
</dbReference>
<keyword evidence="1" id="KW-1133">Transmembrane helix</keyword>
<dbReference type="Proteomes" id="UP000661507">
    <property type="component" value="Unassembled WGS sequence"/>
</dbReference>
<comment type="caution">
    <text evidence="2">The sequence shown here is derived from an EMBL/GenBank/DDBJ whole genome shotgun (WGS) entry which is preliminary data.</text>
</comment>
<reference evidence="2" key="2">
    <citation type="submission" date="2020-09" db="EMBL/GenBank/DDBJ databases">
        <authorList>
            <person name="Sun Q."/>
            <person name="Zhou Y."/>
        </authorList>
    </citation>
    <scope>NUCLEOTIDE SEQUENCE</scope>
    <source>
        <strain evidence="2">CGMCC 1.3617</strain>
    </source>
</reference>
<name>A0A917KS48_9PROT</name>
<sequence length="243" mass="27096">MEWNDITTYGVWAYEQVWRCAESFFDWGGWAAFGKWLKDWQTLVSGVAAVLAAGCSVYFLSKQIRQADWHERARQRRRFAAARAILPLTLSQACDYAEMAIRELAPLVPAARMAPVPVNFSRPEPPPELVASLERMIEATDDPALIVVLSEIIIEMQVVAANIRQLVTVGRARTTDAQNIQAYMARAATIYARAEHLFPYARGEHATVGKLDLPALTTKALKIMSVSPHDYEVAYTLAANAKT</sequence>
<organism evidence="2 3">
    <name type="scientific">Neoroseomonas lacus</name>
    <dbReference type="NCBI Taxonomy" id="287609"/>
    <lineage>
        <taxon>Bacteria</taxon>
        <taxon>Pseudomonadati</taxon>
        <taxon>Pseudomonadota</taxon>
        <taxon>Alphaproteobacteria</taxon>
        <taxon>Acetobacterales</taxon>
        <taxon>Acetobacteraceae</taxon>
        <taxon>Neoroseomonas</taxon>
    </lineage>
</organism>
<keyword evidence="1" id="KW-0472">Membrane</keyword>
<dbReference type="AlphaFoldDB" id="A0A917KS48"/>